<evidence type="ECO:0000313" key="2">
    <source>
        <dbReference type="Proteomes" id="UP001196097"/>
    </source>
</evidence>
<name>A0ACD5IGM8_9PROT</name>
<gene>
    <name evidence="1" type="ORF">HF292_012700</name>
</gene>
<organism evidence="1 2">
    <name type="scientific">Acidithiobacillus ferruginosus</name>
    <dbReference type="NCBI Taxonomy" id="3063951"/>
    <lineage>
        <taxon>Bacteria</taxon>
        <taxon>Pseudomonadati</taxon>
        <taxon>Pseudomonadota</taxon>
        <taxon>Acidithiobacillia</taxon>
        <taxon>Acidithiobacillales</taxon>
        <taxon>Acidithiobacillaceae</taxon>
        <taxon>Acidithiobacillus</taxon>
    </lineage>
</organism>
<keyword evidence="2" id="KW-1185">Reference proteome</keyword>
<keyword evidence="1" id="KW-0378">Hydrolase</keyword>
<keyword evidence="1" id="KW-0326">Glycosidase</keyword>
<protein>
    <submittedName>
        <fullName evidence="1">Uracil-DNA glycosylase</fullName>
        <ecNumber evidence="1">3.2.2.27</ecNumber>
    </submittedName>
</protein>
<dbReference type="Proteomes" id="UP001196097">
    <property type="component" value="Chromosome"/>
</dbReference>
<sequence length="327" mass="35004">MPDILSDEQRQFLQLLRLPVPGDPPPELEQAKTTATAAGAVANRSVTAPSASESVPTPLVETSVPRPEPPPPPVEEQPPVAGSVAPGTALPSSGTAPIPVSGTPPPVPADEASVTAVEAHRTARIATLDWRDLSNMVSTCQACPLGETRKHAVFGAGNPRGSWLFVGEAPGAEEDRRGEAFVGRAGQLLDNMLQAMGLSRDKDAYIANILKCRPPNNRDPLGPEVQACTPYLQRQIALLQPRVIVALGRFAAQGLLQVDTPLSQLRGTIRQYQGIPLIVTYHPAYLLRNPIDKRKVWEDLKRALGVFAELPTPIQWTATQSNGRAPP</sequence>
<evidence type="ECO:0000313" key="1">
    <source>
        <dbReference type="EMBL" id="XRP72638.1"/>
    </source>
</evidence>
<accession>A0ACD5IGM8</accession>
<reference evidence="1 2" key="1">
    <citation type="journal article" date="2021" name="ISME J.">
        <title>Genomic evolution of the class Acidithiobacillia: deep-branching Proteobacteria living in extreme acidic conditions.</title>
        <authorList>
            <person name="Moya-Beltran A."/>
            <person name="Beard S."/>
            <person name="Rojas-Villalobos C."/>
            <person name="Issotta F."/>
            <person name="Gallardo Y."/>
            <person name="Ulloa R."/>
            <person name="Giaveno A."/>
            <person name="Degli Esposti M."/>
            <person name="Johnson D.B."/>
            <person name="Quatrini R."/>
        </authorList>
    </citation>
    <scope>NUCLEOTIDE SEQUENCE [LARGE SCALE GENOMIC DNA]</scope>
    <source>
        <strain evidence="1 2">CF3</strain>
    </source>
</reference>
<dbReference type="EMBL" id="CP130946">
    <property type="protein sequence ID" value="XRP72638.1"/>
    <property type="molecule type" value="Genomic_DNA"/>
</dbReference>
<proteinExistence type="predicted"/>
<dbReference type="EC" id="3.2.2.27" evidence="1"/>